<organism evidence="2 3">
    <name type="scientific">Pseudoxanthomonas kaohsiungensis</name>
    <dbReference type="NCBI Taxonomy" id="283923"/>
    <lineage>
        <taxon>Bacteria</taxon>
        <taxon>Pseudomonadati</taxon>
        <taxon>Pseudomonadota</taxon>
        <taxon>Gammaproteobacteria</taxon>
        <taxon>Lysobacterales</taxon>
        <taxon>Lysobacteraceae</taxon>
        <taxon>Pseudoxanthomonas</taxon>
    </lineage>
</organism>
<dbReference type="Proteomes" id="UP001597033">
    <property type="component" value="Unassembled WGS sequence"/>
</dbReference>
<sequence>MRTILMAGVLLLATAACDRRDDPEVDPASTGVSSPAGDVVDSTADPAATPPTMPPPAVPADCEQGQGGEGCPPADDQRVPVEPQPTQTPPKP</sequence>
<reference evidence="3" key="1">
    <citation type="journal article" date="2019" name="Int. J. Syst. Evol. Microbiol.">
        <title>The Global Catalogue of Microorganisms (GCM) 10K type strain sequencing project: providing services to taxonomists for standard genome sequencing and annotation.</title>
        <authorList>
            <consortium name="The Broad Institute Genomics Platform"/>
            <consortium name="The Broad Institute Genome Sequencing Center for Infectious Disease"/>
            <person name="Wu L."/>
            <person name="Ma J."/>
        </authorList>
    </citation>
    <scope>NUCLEOTIDE SEQUENCE [LARGE SCALE GENOMIC DNA]</scope>
    <source>
        <strain evidence="3">CCUG 55854</strain>
    </source>
</reference>
<comment type="caution">
    <text evidence="2">The sequence shown here is derived from an EMBL/GenBank/DDBJ whole genome shotgun (WGS) entry which is preliminary data.</text>
</comment>
<dbReference type="PROSITE" id="PS51257">
    <property type="entry name" value="PROKAR_LIPOPROTEIN"/>
    <property type="match status" value="1"/>
</dbReference>
<evidence type="ECO:0000313" key="2">
    <source>
        <dbReference type="EMBL" id="MFD1042686.1"/>
    </source>
</evidence>
<dbReference type="EMBL" id="JBHTKN010000006">
    <property type="protein sequence ID" value="MFD1042686.1"/>
    <property type="molecule type" value="Genomic_DNA"/>
</dbReference>
<evidence type="ECO:0000256" key="1">
    <source>
        <dbReference type="SAM" id="MobiDB-lite"/>
    </source>
</evidence>
<proteinExistence type="predicted"/>
<feature type="compositionally biased region" description="Pro residues" evidence="1">
    <location>
        <begin position="82"/>
        <end position="92"/>
    </location>
</feature>
<name>A0ABW3LYL9_9GAMM</name>
<feature type="region of interest" description="Disordered" evidence="1">
    <location>
        <begin position="16"/>
        <end position="92"/>
    </location>
</feature>
<accession>A0ABW3LYL9</accession>
<feature type="compositionally biased region" description="Pro residues" evidence="1">
    <location>
        <begin position="48"/>
        <end position="58"/>
    </location>
</feature>
<evidence type="ECO:0008006" key="4">
    <source>
        <dbReference type="Google" id="ProtNLM"/>
    </source>
</evidence>
<protein>
    <recommendedName>
        <fullName evidence="4">Lipoprotein</fullName>
    </recommendedName>
</protein>
<keyword evidence="3" id="KW-1185">Reference proteome</keyword>
<evidence type="ECO:0000313" key="3">
    <source>
        <dbReference type="Proteomes" id="UP001597033"/>
    </source>
</evidence>
<gene>
    <name evidence="2" type="ORF">ACFQ2N_10040</name>
</gene>
<dbReference type="RefSeq" id="WP_162378483.1">
    <property type="nucleotide sequence ID" value="NZ_JBHTKN010000006.1"/>
</dbReference>